<evidence type="ECO:0000259" key="2">
    <source>
        <dbReference type="Pfam" id="PF13439"/>
    </source>
</evidence>
<dbReference type="InterPro" id="IPR001296">
    <property type="entry name" value="Glyco_trans_1"/>
</dbReference>
<dbReference type="CDD" id="cd03823">
    <property type="entry name" value="GT4_ExpE7-like"/>
    <property type="match status" value="1"/>
</dbReference>
<organism evidence="3">
    <name type="scientific">Pseudomonas putida (strain W619)</name>
    <dbReference type="NCBI Taxonomy" id="390235"/>
    <lineage>
        <taxon>Bacteria</taxon>
        <taxon>Pseudomonadati</taxon>
        <taxon>Pseudomonadota</taxon>
        <taxon>Gammaproteobacteria</taxon>
        <taxon>Pseudomonadales</taxon>
        <taxon>Pseudomonadaceae</taxon>
        <taxon>Pseudomonas</taxon>
    </lineage>
</organism>
<dbReference type="CAZy" id="GT4">
    <property type="family name" value="Glycosyltransferase Family 4"/>
</dbReference>
<dbReference type="HOGENOM" id="CLU_009583_35_1_6"/>
<dbReference type="AlphaFoldDB" id="B1J5R7"/>
<dbReference type="InterPro" id="IPR028098">
    <property type="entry name" value="Glyco_trans_4-like_N"/>
</dbReference>
<keyword evidence="3" id="KW-0808">Transferase</keyword>
<dbReference type="InterPro" id="IPR050194">
    <property type="entry name" value="Glycosyltransferase_grp1"/>
</dbReference>
<sequence>MKVLVISNFFPPHVIGGAEIIAHHQARALAARGHEVRVLAGDNSRGLPGYPVEQEVFDGMPVTRVSLTYLDFAPTGNNVAHPGVERIFLRLIAQWRPDVIHAHHMAGLSLGILQLAREHGIRIALTLHDHWGFCMNSTRITTQDTLCQDSTQCHKCHSHIYNGDLLLPQRMRQDYLRWQLDAVDHFISPSRYLADTYIANGLPAARMNVIANGIELERFSHTSPPPPGPRLNVLFTGYMGGHKGVPTLLKALALLPPERVHVDMVGDGHMLETYKAELRNNAPKVSAKFWGRLPNARIAERFAQAHVFVLPSVCPENQPVTITEAMSCGLAVVGSRIGGIPELVDEGVTGQLFDHGDAQALARCLLRYIEEPAVLEAHGKAGRERIQAYAFELQIDRIEALLAGPGAERSEAPQLIACHGAPSAETFQSVLKALCPVPANRPQPASQPCCIPSNWIAPEQADVLWVAGPTAQDPDAAMKLIEAYRALGKQVVVDERHLLVARNTESALLARGGAQVALSLEYLLEYARDPEAQTAPTQA</sequence>
<dbReference type="PANTHER" id="PTHR45947">
    <property type="entry name" value="SULFOQUINOVOSYL TRANSFERASE SQD2"/>
    <property type="match status" value="1"/>
</dbReference>
<dbReference type="EMBL" id="CP000949">
    <property type="protein sequence ID" value="ACA71895.1"/>
    <property type="molecule type" value="Genomic_DNA"/>
</dbReference>
<dbReference type="SUPFAM" id="SSF53756">
    <property type="entry name" value="UDP-Glycosyltransferase/glycogen phosphorylase"/>
    <property type="match status" value="1"/>
</dbReference>
<name>B1J5R7_PSEPW</name>
<dbReference type="OrthoDB" id="9062832at2"/>
<dbReference type="Gene3D" id="3.40.50.2000">
    <property type="entry name" value="Glycogen Phosphorylase B"/>
    <property type="match status" value="2"/>
</dbReference>
<gene>
    <name evidence="3" type="ordered locus">PputW619_1390</name>
</gene>
<dbReference type="GO" id="GO:0016757">
    <property type="term" value="F:glycosyltransferase activity"/>
    <property type="evidence" value="ECO:0007669"/>
    <property type="project" value="InterPro"/>
</dbReference>
<reference evidence="3" key="1">
    <citation type="submission" date="2008-02" db="EMBL/GenBank/DDBJ databases">
        <title>Complete sequence of Psuedomonas putida W619.</title>
        <authorList>
            <consortium name="US DOE Joint Genome Institute"/>
            <person name="Copeland A."/>
            <person name="Lucas S."/>
            <person name="Lapidus A."/>
            <person name="Barry K."/>
            <person name="Detter J.C."/>
            <person name="Glavina del Rio T."/>
            <person name="Dalin E."/>
            <person name="Tice H."/>
            <person name="Pitluck S."/>
            <person name="Chain P."/>
            <person name="Malfatti S."/>
            <person name="Shin M."/>
            <person name="Vergez L."/>
            <person name="Schmutz J."/>
            <person name="Larimer F."/>
            <person name="Land M."/>
            <person name="Hauser L."/>
            <person name="Kyrpides N."/>
            <person name="Kim E."/>
            <person name="Taghavi S."/>
            <person name="Vangronsveld D."/>
            <person name="van der Lelie D."/>
            <person name="Richardson P."/>
        </authorList>
    </citation>
    <scope>NUCLEOTIDE SEQUENCE</scope>
    <source>
        <strain evidence="3">W619</strain>
    </source>
</reference>
<evidence type="ECO:0000259" key="1">
    <source>
        <dbReference type="Pfam" id="PF00534"/>
    </source>
</evidence>
<dbReference type="Pfam" id="PF13439">
    <property type="entry name" value="Glyco_transf_4"/>
    <property type="match status" value="1"/>
</dbReference>
<dbReference type="Pfam" id="PF00534">
    <property type="entry name" value="Glycos_transf_1"/>
    <property type="match status" value="1"/>
</dbReference>
<accession>B1J5R7</accession>
<protein>
    <submittedName>
        <fullName evidence="3">Glycosyl transferase group 1</fullName>
    </submittedName>
</protein>
<feature type="domain" description="Glycosyl transferase family 1" evidence="1">
    <location>
        <begin position="227"/>
        <end position="385"/>
    </location>
</feature>
<dbReference type="PANTHER" id="PTHR45947:SF3">
    <property type="entry name" value="SULFOQUINOVOSYL TRANSFERASE SQD2"/>
    <property type="match status" value="1"/>
</dbReference>
<dbReference type="STRING" id="390235.PputW619_1390"/>
<proteinExistence type="predicted"/>
<dbReference type="eggNOG" id="COG0438">
    <property type="taxonomic scope" value="Bacteria"/>
</dbReference>
<evidence type="ECO:0000313" key="3">
    <source>
        <dbReference type="EMBL" id="ACA71895.1"/>
    </source>
</evidence>
<dbReference type="KEGG" id="ppw:PputW619_1390"/>
<feature type="domain" description="Glycosyltransferase subfamily 4-like N-terminal" evidence="2">
    <location>
        <begin position="15"/>
        <end position="218"/>
    </location>
</feature>